<evidence type="ECO:0000256" key="5">
    <source>
        <dbReference type="ARBA" id="ARBA00023027"/>
    </source>
</evidence>
<feature type="binding site" evidence="10">
    <location>
        <position position="171"/>
    </location>
    <ligand>
        <name>Mn(2+)</name>
        <dbReference type="ChEBI" id="CHEBI:29035"/>
    </ligand>
</feature>
<name>A0A3M0M1E9_9RHOB</name>
<feature type="domain" description="Glycosyl hydrolase family 4 C-terminal" evidence="13">
    <location>
        <begin position="196"/>
        <end position="414"/>
    </location>
</feature>
<dbReference type="Proteomes" id="UP000273516">
    <property type="component" value="Unassembled WGS sequence"/>
</dbReference>
<dbReference type="GO" id="GO:0005975">
    <property type="term" value="P:carbohydrate metabolic process"/>
    <property type="evidence" value="ECO:0007669"/>
    <property type="project" value="InterPro"/>
</dbReference>
<keyword evidence="3 10" id="KW-0479">Metal-binding</keyword>
<keyword evidence="15" id="KW-1185">Reference proteome</keyword>
<dbReference type="InterPro" id="IPR022616">
    <property type="entry name" value="Glyco_hydro_4_C"/>
</dbReference>
<evidence type="ECO:0000256" key="3">
    <source>
        <dbReference type="ARBA" id="ARBA00022723"/>
    </source>
</evidence>
<evidence type="ECO:0000256" key="12">
    <source>
        <dbReference type="RuleBase" id="RU361152"/>
    </source>
</evidence>
<comment type="similarity">
    <text evidence="2 12">Belongs to the glycosyl hydrolase 4 family.</text>
</comment>
<dbReference type="SUPFAM" id="SSF56327">
    <property type="entry name" value="LDH C-terminal domain-like"/>
    <property type="match status" value="1"/>
</dbReference>
<dbReference type="PRINTS" id="PR00732">
    <property type="entry name" value="GLHYDRLASE4"/>
</dbReference>
<evidence type="ECO:0000256" key="9">
    <source>
        <dbReference type="PIRSR" id="PIRSR601088-2"/>
    </source>
</evidence>
<keyword evidence="10" id="KW-0533">Nickel</keyword>
<evidence type="ECO:0000256" key="7">
    <source>
        <dbReference type="ARBA" id="ARBA00023277"/>
    </source>
</evidence>
<feature type="site" description="Increases basicity of active site Tyr" evidence="11">
    <location>
        <position position="111"/>
    </location>
</feature>
<dbReference type="AlphaFoldDB" id="A0A3M0M1E9"/>
<dbReference type="PANTHER" id="PTHR32092:SF6">
    <property type="entry name" value="ALPHA-GALACTOSIDASE"/>
    <property type="match status" value="1"/>
</dbReference>
<proteinExistence type="inferred from homology"/>
<keyword evidence="4 12" id="KW-0378">Hydrolase</keyword>
<evidence type="ECO:0000313" key="14">
    <source>
        <dbReference type="EMBL" id="RMC31598.1"/>
    </source>
</evidence>
<evidence type="ECO:0000259" key="13">
    <source>
        <dbReference type="Pfam" id="PF11975"/>
    </source>
</evidence>
<dbReference type="InterPro" id="IPR036291">
    <property type="entry name" value="NAD(P)-bd_dom_sf"/>
</dbReference>
<dbReference type="OrthoDB" id="9767022at2"/>
<evidence type="ECO:0000256" key="1">
    <source>
        <dbReference type="ARBA" id="ARBA00001936"/>
    </source>
</evidence>
<dbReference type="GO" id="GO:0004553">
    <property type="term" value="F:hydrolase activity, hydrolyzing O-glycosyl compounds"/>
    <property type="evidence" value="ECO:0007669"/>
    <property type="project" value="InterPro"/>
</dbReference>
<keyword evidence="10" id="KW-0408">Iron</keyword>
<evidence type="ECO:0000256" key="4">
    <source>
        <dbReference type="ARBA" id="ARBA00022801"/>
    </source>
</evidence>
<keyword evidence="10" id="KW-0170">Cobalt</keyword>
<feature type="binding site" evidence="9">
    <location>
        <position position="150"/>
    </location>
    <ligand>
        <name>substrate</name>
    </ligand>
</feature>
<reference evidence="14 15" key="1">
    <citation type="submission" date="2018-07" db="EMBL/GenBank/DDBJ databases">
        <authorList>
            <person name="Zhang Y."/>
            <person name="Wang L."/>
            <person name="Ma S."/>
        </authorList>
    </citation>
    <scope>NUCLEOTIDE SEQUENCE [LARGE SCALE GENOMIC DNA]</scope>
    <source>
        <strain evidence="14 15">4-2</strain>
    </source>
</reference>
<gene>
    <name evidence="14" type="ORF">C9E81_20090</name>
</gene>
<dbReference type="NCBIfam" id="NF011657">
    <property type="entry name" value="PRK15076.1"/>
    <property type="match status" value="1"/>
</dbReference>
<dbReference type="RefSeq" id="WP_122114143.1">
    <property type="nucleotide sequence ID" value="NZ_QOKZ01000011.1"/>
</dbReference>
<dbReference type="Pfam" id="PF11975">
    <property type="entry name" value="Glyco_hydro_4C"/>
    <property type="match status" value="1"/>
</dbReference>
<organism evidence="14 15">
    <name type="scientific">Paracoccus alkanivorans</name>
    <dbReference type="NCBI Taxonomy" id="2116655"/>
    <lineage>
        <taxon>Bacteria</taxon>
        <taxon>Pseudomonadati</taxon>
        <taxon>Pseudomonadota</taxon>
        <taxon>Alphaproteobacteria</taxon>
        <taxon>Rhodobacterales</taxon>
        <taxon>Paracoccaceae</taxon>
        <taxon>Paracoccus</taxon>
    </lineage>
</organism>
<dbReference type="GO" id="GO:0016616">
    <property type="term" value="F:oxidoreductase activity, acting on the CH-OH group of donors, NAD or NADP as acceptor"/>
    <property type="evidence" value="ECO:0007669"/>
    <property type="project" value="InterPro"/>
</dbReference>
<dbReference type="Pfam" id="PF02056">
    <property type="entry name" value="Glyco_hydro_4"/>
    <property type="match status" value="1"/>
</dbReference>
<dbReference type="CDD" id="cd05297">
    <property type="entry name" value="GH4_alpha_glucosidase_galactosidase"/>
    <property type="match status" value="1"/>
</dbReference>
<dbReference type="GO" id="GO:0046872">
    <property type="term" value="F:metal ion binding"/>
    <property type="evidence" value="ECO:0007669"/>
    <property type="project" value="UniProtKB-KW"/>
</dbReference>
<accession>A0A3M0M1E9</accession>
<keyword evidence="7" id="KW-0119">Carbohydrate metabolism</keyword>
<dbReference type="Gene3D" id="3.90.1820.10">
    <property type="entry name" value="AglA-like glucosidase"/>
    <property type="match status" value="1"/>
</dbReference>
<comment type="cofactor">
    <cofactor evidence="1">
        <name>Mn(2+)</name>
        <dbReference type="ChEBI" id="CHEBI:29035"/>
    </cofactor>
</comment>
<comment type="caution">
    <text evidence="14">The sequence shown here is derived from an EMBL/GenBank/DDBJ whole genome shotgun (WGS) entry which is preliminary data.</text>
</comment>
<evidence type="ECO:0000256" key="11">
    <source>
        <dbReference type="PIRSR" id="PIRSR601088-4"/>
    </source>
</evidence>
<dbReference type="EMBL" id="QOKZ01000011">
    <property type="protein sequence ID" value="RMC31598.1"/>
    <property type="molecule type" value="Genomic_DNA"/>
</dbReference>
<evidence type="ECO:0000256" key="10">
    <source>
        <dbReference type="PIRSR" id="PIRSR601088-3"/>
    </source>
</evidence>
<keyword evidence="6 10" id="KW-0464">Manganese</keyword>
<protein>
    <submittedName>
        <fullName evidence="14">Alpha-glucosidase/alpha-galactosidase</fullName>
    </submittedName>
</protein>
<dbReference type="SUPFAM" id="SSF51735">
    <property type="entry name" value="NAD(P)-binding Rossmann-fold domains"/>
    <property type="match status" value="1"/>
</dbReference>
<evidence type="ECO:0000313" key="15">
    <source>
        <dbReference type="Proteomes" id="UP000273516"/>
    </source>
</evidence>
<dbReference type="InterPro" id="IPR001088">
    <property type="entry name" value="Glyco_hydro_4"/>
</dbReference>
<keyword evidence="5 12" id="KW-0520">NAD</keyword>
<sequence>MCDFKICIIGAGSVGFTKKLCSDILKVPEFANIEIALTDINPHNLDMIRQIIERIVARNRLPARVTATTDRRRALDGARYVMNCVRIGGLEAFADDIGIPLKYGIDQCVGDTLCAGGILYGQRGIAAMLDFCKDINEVSEKDALLLNYANPMAMMTWAAIEYGKVPAVGLCHGVQNGHRQIARALKADFEDVEIICSGINHQTWYLDIRVKGRPVGRDELVAAFESHRAYAQQEKVRIDVLKRFGYYSTESNGHLSEYLPWYRKRPEEIENWISLDDWIHGETGGYLRYCTESRNWFEEDFPRFLEEADISLADYQRTDEHASHIIEALETGRIYRGHFNVRNGGAIRNLPEDCIIESTGFVDRFGINMVEGIELPQACAATCSASVNVQRMSVEAAITGDVELLKQAVLHDPLAGAICTPEEIWQMVDEMLVAQAAWLPQYADAIPAAKERLKVPKAQTREWKGAARQVVRSVEELRSEKPKPVRHDLGTRIMG</sequence>
<evidence type="ECO:0000256" key="8">
    <source>
        <dbReference type="ARBA" id="ARBA00023295"/>
    </source>
</evidence>
<dbReference type="PANTHER" id="PTHR32092">
    <property type="entry name" value="6-PHOSPHO-BETA-GLUCOSIDASE-RELATED"/>
    <property type="match status" value="1"/>
</dbReference>
<comment type="cofactor">
    <cofactor evidence="12">
        <name>NAD(+)</name>
        <dbReference type="ChEBI" id="CHEBI:57540"/>
    </cofactor>
    <text evidence="12">Binds 1 NAD(+) per subunit.</text>
</comment>
<evidence type="ECO:0000256" key="6">
    <source>
        <dbReference type="ARBA" id="ARBA00023211"/>
    </source>
</evidence>
<evidence type="ECO:0000256" key="2">
    <source>
        <dbReference type="ARBA" id="ARBA00010141"/>
    </source>
</evidence>
<feature type="binding site" evidence="10">
    <location>
        <position position="201"/>
    </location>
    <ligand>
        <name>Mn(2+)</name>
        <dbReference type="ChEBI" id="CHEBI:29035"/>
    </ligand>
</feature>
<dbReference type="InterPro" id="IPR015955">
    <property type="entry name" value="Lactate_DH/Glyco_Ohase_4_C"/>
</dbReference>
<keyword evidence="8 12" id="KW-0326">Glycosidase</keyword>
<dbReference type="InterPro" id="IPR053715">
    <property type="entry name" value="GH4_Enzyme_sf"/>
</dbReference>